<dbReference type="Proteomes" id="UP000674318">
    <property type="component" value="Unassembled WGS sequence"/>
</dbReference>
<dbReference type="EMBL" id="JAFJZO010000036">
    <property type="protein sequence ID" value="KAG5490701.1"/>
    <property type="molecule type" value="Genomic_DNA"/>
</dbReference>
<keyword evidence="1" id="KW-0732">Signal</keyword>
<evidence type="ECO:0000313" key="3">
    <source>
        <dbReference type="Proteomes" id="UP000674318"/>
    </source>
</evidence>
<comment type="caution">
    <text evidence="2">The sequence shown here is derived from an EMBL/GenBank/DDBJ whole genome shotgun (WGS) entry which is preliminary data.</text>
</comment>
<protein>
    <submittedName>
        <fullName evidence="2">Uncharacterized protein</fullName>
    </submittedName>
</protein>
<dbReference type="RefSeq" id="XP_067753029.1">
    <property type="nucleotide sequence ID" value="XM_067896872.1"/>
</dbReference>
<organism evidence="2 3">
    <name type="scientific">Porcisia hertigi</name>
    <dbReference type="NCBI Taxonomy" id="2761500"/>
    <lineage>
        <taxon>Eukaryota</taxon>
        <taxon>Discoba</taxon>
        <taxon>Euglenozoa</taxon>
        <taxon>Kinetoplastea</taxon>
        <taxon>Metakinetoplastina</taxon>
        <taxon>Trypanosomatida</taxon>
        <taxon>Trypanosomatidae</taxon>
        <taxon>Leishmaniinae</taxon>
        <taxon>Porcisia</taxon>
    </lineage>
</organism>
<dbReference type="OrthoDB" id="271467at2759"/>
<accession>A0A836KXE9</accession>
<dbReference type="KEGG" id="phet:94286949"/>
<keyword evidence="3" id="KW-1185">Reference proteome</keyword>
<reference evidence="2 3" key="1">
    <citation type="submission" date="2021-02" db="EMBL/GenBank/DDBJ databases">
        <title>Porcisia hertigi Genome sequencing and assembly.</title>
        <authorList>
            <person name="Almutairi H."/>
            <person name="Gatherer D."/>
        </authorList>
    </citation>
    <scope>NUCLEOTIDE SEQUENCE [LARGE SCALE GENOMIC DNA]</scope>
    <source>
        <strain evidence="2 3">C119</strain>
    </source>
</reference>
<gene>
    <name evidence="2" type="ORF">JKF63_00823</name>
</gene>
<dbReference type="GeneID" id="94286949"/>
<evidence type="ECO:0000256" key="1">
    <source>
        <dbReference type="SAM" id="SignalP"/>
    </source>
</evidence>
<dbReference type="AlphaFoldDB" id="A0A836KXE9"/>
<sequence length="420" mass="47933">MGLSPFPPLVVCAVVVGLLLFTEPVHLANGWSGADAYTIVVLNRFDTDLDLQNKFYNAPNGTLLTIARSGYRLLEEHDPPSASAREEASMHTYALDEHLTTALAYQGINAIDAPLPFRCRLSGEWVVWNKERPRRRSGDGHPRWEDVEAEPLLLHCRLPLPQNRTLQALQQQRYIARNRAAMSSALEVWWHNVASEQSSRCLYGEGEKALTGTERYYELCPAGVVYRVQHQRLKHLLQQPSQHSNPKSKSAQNRDAPNLLEFLHAMHHSPSTRHAILQNSRYNGVFEVIGRYHPRLSKPRWNPEHLVWESVYPSMNPCGTHYTTLSDFNGTMKVKDSTAARVRRAPHTVQPQDAYWKTVVRFRCPPHRSSKETSKASLWTVTEARQLCEYHVEMMSELVCGWEQELDSFQVNPVPCVVVD</sequence>
<evidence type="ECO:0000313" key="2">
    <source>
        <dbReference type="EMBL" id="KAG5490701.1"/>
    </source>
</evidence>
<feature type="chain" id="PRO_5032494416" evidence="1">
    <location>
        <begin position="28"/>
        <end position="420"/>
    </location>
</feature>
<feature type="signal peptide" evidence="1">
    <location>
        <begin position="1"/>
        <end position="27"/>
    </location>
</feature>
<name>A0A836KXE9_9TRYP</name>
<proteinExistence type="predicted"/>